<keyword evidence="2" id="KW-1185">Reference proteome</keyword>
<organism evidence="2 3">
    <name type="scientific">Romanomermis culicivorax</name>
    <name type="common">Nematode worm</name>
    <dbReference type="NCBI Taxonomy" id="13658"/>
    <lineage>
        <taxon>Eukaryota</taxon>
        <taxon>Metazoa</taxon>
        <taxon>Ecdysozoa</taxon>
        <taxon>Nematoda</taxon>
        <taxon>Enoplea</taxon>
        <taxon>Dorylaimia</taxon>
        <taxon>Mermithida</taxon>
        <taxon>Mermithoidea</taxon>
        <taxon>Mermithidae</taxon>
        <taxon>Romanomermis</taxon>
    </lineage>
</organism>
<dbReference type="Proteomes" id="UP000887565">
    <property type="component" value="Unplaced"/>
</dbReference>
<dbReference type="AlphaFoldDB" id="A0A915J992"/>
<proteinExistence type="predicted"/>
<evidence type="ECO:0000313" key="3">
    <source>
        <dbReference type="WBParaSite" id="nRc.2.0.1.t23048-RA"/>
    </source>
</evidence>
<evidence type="ECO:0000256" key="1">
    <source>
        <dbReference type="SAM" id="MobiDB-lite"/>
    </source>
</evidence>
<dbReference type="WBParaSite" id="nRc.2.0.1.t23048-RA">
    <property type="protein sequence ID" value="nRc.2.0.1.t23048-RA"/>
    <property type="gene ID" value="nRc.2.0.1.g23048"/>
</dbReference>
<feature type="region of interest" description="Disordered" evidence="1">
    <location>
        <begin position="52"/>
        <end position="76"/>
    </location>
</feature>
<reference evidence="3" key="1">
    <citation type="submission" date="2022-11" db="UniProtKB">
        <authorList>
            <consortium name="WormBaseParasite"/>
        </authorList>
    </citation>
    <scope>IDENTIFICATION</scope>
</reference>
<evidence type="ECO:0000313" key="2">
    <source>
        <dbReference type="Proteomes" id="UP000887565"/>
    </source>
</evidence>
<accession>A0A915J992</accession>
<feature type="compositionally biased region" description="Low complexity" evidence="1">
    <location>
        <begin position="52"/>
        <end position="67"/>
    </location>
</feature>
<protein>
    <submittedName>
        <fullName evidence="3">Uncharacterized protein</fullName>
    </submittedName>
</protein>
<name>A0A915J992_ROMCU</name>
<sequence>MKLLIIVEHTAEPGGPAGPVGPLGPGGQLQAFSPCFSGGLYKRPFSPLGPGWPAAPASPSIPSSPGAPTGPGGQDNRRAIRISFQASSAKTLNSSIFNWSLFCMVAIFCHKMGKKRSTLIIAPMLITMASEPAVVIQNDKKDNFRSIYERNVDTKNLAVNDYIYGDNRYVPIFWHNKLDSS</sequence>